<proteinExistence type="inferred from homology"/>
<dbReference type="PANTHER" id="PTHR43498">
    <property type="entry name" value="FERREDOXIN:COB-COM HETERODISULFIDE REDUCTASE SUBUNIT A"/>
    <property type="match status" value="1"/>
</dbReference>
<dbReference type="PANTHER" id="PTHR43498:SF1">
    <property type="entry name" value="COB--COM HETERODISULFIDE REDUCTASE IRON-SULFUR SUBUNIT A"/>
    <property type="match status" value="1"/>
</dbReference>
<dbReference type="Pfam" id="PF07992">
    <property type="entry name" value="Pyr_redox_2"/>
    <property type="match status" value="1"/>
</dbReference>
<dbReference type="Pfam" id="PF13187">
    <property type="entry name" value="Fer4_9"/>
    <property type="match status" value="1"/>
</dbReference>
<evidence type="ECO:0000259" key="10">
    <source>
        <dbReference type="PROSITE" id="PS51379"/>
    </source>
</evidence>
<dbReference type="PROSITE" id="PS00198">
    <property type="entry name" value="4FE4S_FER_1"/>
    <property type="match status" value="2"/>
</dbReference>
<evidence type="ECO:0000256" key="9">
    <source>
        <dbReference type="SAM" id="MobiDB-lite"/>
    </source>
</evidence>
<evidence type="ECO:0000256" key="6">
    <source>
        <dbReference type="ARBA" id="ARBA00023002"/>
    </source>
</evidence>
<dbReference type="Gene3D" id="3.40.50.720">
    <property type="entry name" value="NAD(P)-binding Rossmann-like Domain"/>
    <property type="match status" value="1"/>
</dbReference>
<protein>
    <submittedName>
        <fullName evidence="11">FAD-dependent oxidoreductase</fullName>
    </submittedName>
</protein>
<accession>A0ABV6YIB8</accession>
<keyword evidence="12" id="KW-1185">Reference proteome</keyword>
<evidence type="ECO:0000256" key="1">
    <source>
        <dbReference type="ARBA" id="ARBA00001974"/>
    </source>
</evidence>
<evidence type="ECO:0000256" key="8">
    <source>
        <dbReference type="ARBA" id="ARBA00023014"/>
    </source>
</evidence>
<dbReference type="InterPro" id="IPR023753">
    <property type="entry name" value="FAD/NAD-binding_dom"/>
</dbReference>
<keyword evidence="5" id="KW-0285">Flavoprotein</keyword>
<keyword evidence="6" id="KW-0560">Oxidoreductase</keyword>
<dbReference type="PROSITE" id="PS51379">
    <property type="entry name" value="4FE4S_FER_2"/>
    <property type="match status" value="4"/>
</dbReference>
<dbReference type="Gene3D" id="3.30.70.3270">
    <property type="match status" value="1"/>
</dbReference>
<evidence type="ECO:0000256" key="7">
    <source>
        <dbReference type="ARBA" id="ARBA00023004"/>
    </source>
</evidence>
<dbReference type="InterPro" id="IPR036188">
    <property type="entry name" value="FAD/NAD-bd_sf"/>
</dbReference>
<feature type="domain" description="4Fe-4S ferredoxin-type" evidence="10">
    <location>
        <begin position="941"/>
        <end position="970"/>
    </location>
</feature>
<dbReference type="InterPro" id="IPR017896">
    <property type="entry name" value="4Fe4S_Fe-S-bd"/>
</dbReference>
<evidence type="ECO:0000256" key="2">
    <source>
        <dbReference type="ARBA" id="ARBA00006561"/>
    </source>
</evidence>
<dbReference type="Proteomes" id="UP001593833">
    <property type="component" value="Unassembled WGS sequence"/>
</dbReference>
<gene>
    <name evidence="11" type="ORF">ACFL6M_00670</name>
</gene>
<feature type="domain" description="4Fe-4S ferredoxin-type" evidence="10">
    <location>
        <begin position="82"/>
        <end position="111"/>
    </location>
</feature>
<keyword evidence="4" id="KW-0479">Metal-binding</keyword>
<comment type="similarity">
    <text evidence="2">Belongs to the HdrA family.</text>
</comment>
<dbReference type="EMBL" id="JBHPKH010000003">
    <property type="protein sequence ID" value="MFC1572088.1"/>
    <property type="molecule type" value="Genomic_DNA"/>
</dbReference>
<dbReference type="InterPro" id="IPR017900">
    <property type="entry name" value="4Fe4S_Fe_S_CS"/>
</dbReference>
<feature type="region of interest" description="Disordered" evidence="9">
    <location>
        <begin position="369"/>
        <end position="403"/>
    </location>
</feature>
<dbReference type="Gene3D" id="3.50.50.60">
    <property type="entry name" value="FAD/NAD(P)-binding domain"/>
    <property type="match status" value="1"/>
</dbReference>
<dbReference type="SUPFAM" id="SSF51905">
    <property type="entry name" value="FAD/NAD(P)-binding domain"/>
    <property type="match status" value="2"/>
</dbReference>
<dbReference type="Gene3D" id="3.30.70.20">
    <property type="match status" value="1"/>
</dbReference>
<evidence type="ECO:0000256" key="4">
    <source>
        <dbReference type="ARBA" id="ARBA00022723"/>
    </source>
</evidence>
<feature type="domain" description="4Fe-4S ferredoxin-type" evidence="10">
    <location>
        <begin position="904"/>
        <end position="933"/>
    </location>
</feature>
<dbReference type="InterPro" id="IPR039650">
    <property type="entry name" value="HdrA-like"/>
</dbReference>
<keyword evidence="5" id="KW-0274">FAD</keyword>
<keyword evidence="8" id="KW-0411">Iron-sulfur</keyword>
<dbReference type="Pfam" id="PF12838">
    <property type="entry name" value="Fer4_7"/>
    <property type="match status" value="1"/>
</dbReference>
<evidence type="ECO:0000313" key="11">
    <source>
        <dbReference type="EMBL" id="MFC1572088.1"/>
    </source>
</evidence>
<feature type="compositionally biased region" description="Basic and acidic residues" evidence="9">
    <location>
        <begin position="374"/>
        <end position="385"/>
    </location>
</feature>
<reference evidence="11 12" key="1">
    <citation type="submission" date="2024-09" db="EMBL/GenBank/DDBJ databases">
        <authorList>
            <person name="D'Angelo T."/>
        </authorList>
    </citation>
    <scope>NUCLEOTIDE SEQUENCE [LARGE SCALE GENOMIC DNA]</scope>
    <source>
        <strain evidence="11">SAG AM-320-E07</strain>
    </source>
</reference>
<evidence type="ECO:0000256" key="3">
    <source>
        <dbReference type="ARBA" id="ARBA00022485"/>
    </source>
</evidence>
<name>A0ABV6YIB8_UNCEI</name>
<keyword evidence="3" id="KW-0004">4Fe-4S</keyword>
<feature type="domain" description="4Fe-4S ferredoxin-type" evidence="10">
    <location>
        <begin position="35"/>
        <end position="64"/>
    </location>
</feature>
<dbReference type="SUPFAM" id="SSF54862">
    <property type="entry name" value="4Fe-4S ferredoxins"/>
    <property type="match status" value="2"/>
</dbReference>
<comment type="cofactor">
    <cofactor evidence="1">
        <name>FAD</name>
        <dbReference type="ChEBI" id="CHEBI:57692"/>
    </cofactor>
</comment>
<organism evidence="11 12">
    <name type="scientific">Eiseniibacteriota bacterium</name>
    <dbReference type="NCBI Taxonomy" id="2212470"/>
    <lineage>
        <taxon>Bacteria</taxon>
        <taxon>Candidatus Eiseniibacteriota</taxon>
    </lineage>
</organism>
<evidence type="ECO:0000313" key="12">
    <source>
        <dbReference type="Proteomes" id="UP001593833"/>
    </source>
</evidence>
<comment type="caution">
    <text evidence="11">The sequence shown here is derived from an EMBL/GenBank/DDBJ whole genome shotgun (WGS) entry which is preliminary data.</text>
</comment>
<sequence>MMDAGRHPRIEILRCSEVQALEGGPGEFHATVRRHATGVDEVRCTACGACTQVCRTEGPSRYNSGIGTAKAIDRPFPQSVPAAYAIDFELCKKCKLCVKACPRDAVDLEMEPHDVELDVAAVIVATGFDEFDPSLMRNYGFGVYPDVVTSLQLERMLNASGPTMGHVRRLSNGESPHSFIFVQCVGARGEAGQAFCSRFCCMNAVKDAILTKQHDPNLESVTILYTDLRAFGKGFDALYERARAMDWIKFVRGRPSKINENPETHDLEVLVEDTESGKPLRLKTEMVVLSCAGKPAAGTEALANKLGIETGPQGFVARKGSDTPLETKRAGVFVCGSAAGPHVIPECVAQGSAAAALAAAELHRAGIAPAASRGAKEHKSDHRVPANEAGGPDDATAPPEGGTEQSRVGVFLCHCGVNIAGVLDMKQLLSYASTLPGVVFASDELFACSSTSQEVIQKTILKHDLNRLVIAACTPRTHEAVFRQNCEAAGLNPYLVEMVNVRDQCSWIHADKPEEATDKARDLLRMGVARARGLEPLERVEVGVTQHALVIGGGLTGMRAASDLLAQGLRVTLVERQQQLGGLTRALHTLYPDGTAASVAVERIENRIGESGIDLRMGTVVQSVSGFVGNFKVQLVPSEQTPDDQHVEGEELEVGAIVVAIGAEAYEPQQGEFGYGTYENVITTSQLEHRLADAGGQLKGIDSVAFIQCVGSRCPERVQSGGPGNPGCSRICCPATVKQTLELQREGVNSIVFYRDMRTVGLGGEEMYRDSRSSGAVYVRFGEDKPPELIGSEGKATEVRVWDTLLHTEVSVPVDLVVLATGLVPRVADAQHIQEMLKTPRGADGFFLERHPELAPVETCVDGVFVCGTAQGPKDLPDALAQASAVAAKAGALLGRQQLYLEPTVCEIDAALCRGCGLCVSLCEFHAPSLQETGEGQMALEVAQINAALCKGCGTCAVWCPTGAIRARHFTDSQITEMIDSLFQPSRR</sequence>
<keyword evidence="7" id="KW-0408">Iron</keyword>
<evidence type="ECO:0000256" key="5">
    <source>
        <dbReference type="ARBA" id="ARBA00022827"/>
    </source>
</evidence>